<feature type="compositionally biased region" description="Acidic residues" evidence="1">
    <location>
        <begin position="27"/>
        <end position="42"/>
    </location>
</feature>
<evidence type="ECO:0000313" key="2">
    <source>
        <dbReference type="EMBL" id="CAF3812065.1"/>
    </source>
</evidence>
<dbReference type="AlphaFoldDB" id="A0A820N5A4"/>
<evidence type="ECO:0000313" key="3">
    <source>
        <dbReference type="EMBL" id="CAF4385949.1"/>
    </source>
</evidence>
<dbReference type="Proteomes" id="UP000663873">
    <property type="component" value="Unassembled WGS sequence"/>
</dbReference>
<reference evidence="3" key="1">
    <citation type="submission" date="2021-02" db="EMBL/GenBank/DDBJ databases">
        <authorList>
            <person name="Nowell W R."/>
        </authorList>
    </citation>
    <scope>NUCLEOTIDE SEQUENCE</scope>
</reference>
<proteinExistence type="predicted"/>
<dbReference type="EMBL" id="CAJOBP010003015">
    <property type="protein sequence ID" value="CAF4385949.1"/>
    <property type="molecule type" value="Genomic_DNA"/>
</dbReference>
<comment type="caution">
    <text evidence="3">The sequence shown here is derived from an EMBL/GenBank/DDBJ whole genome shotgun (WGS) entry which is preliminary data.</text>
</comment>
<keyword evidence="4" id="KW-1185">Reference proteome</keyword>
<sequence length="100" mass="10957">MSISITEKEILYDNPCAPIVKFSDSINLDDDDDDDDEEDMTDDQTSSNINHDNLLDTSLVYRAAATRVDGGVLCINDAGTLEAIETNQNLVPNRHATSPN</sequence>
<feature type="region of interest" description="Disordered" evidence="1">
    <location>
        <begin position="23"/>
        <end position="51"/>
    </location>
</feature>
<gene>
    <name evidence="2" type="ORF">KIK155_LOCUS33055</name>
    <name evidence="3" type="ORF">UJA718_LOCUS18084</name>
</gene>
<evidence type="ECO:0000256" key="1">
    <source>
        <dbReference type="SAM" id="MobiDB-lite"/>
    </source>
</evidence>
<evidence type="ECO:0000313" key="4">
    <source>
        <dbReference type="Proteomes" id="UP000663873"/>
    </source>
</evidence>
<dbReference type="EMBL" id="CAJNYV010006231">
    <property type="protein sequence ID" value="CAF3812065.1"/>
    <property type="molecule type" value="Genomic_DNA"/>
</dbReference>
<protein>
    <submittedName>
        <fullName evidence="3">Uncharacterized protein</fullName>
    </submittedName>
</protein>
<organism evidence="3 4">
    <name type="scientific">Rotaria socialis</name>
    <dbReference type="NCBI Taxonomy" id="392032"/>
    <lineage>
        <taxon>Eukaryota</taxon>
        <taxon>Metazoa</taxon>
        <taxon>Spiralia</taxon>
        <taxon>Gnathifera</taxon>
        <taxon>Rotifera</taxon>
        <taxon>Eurotatoria</taxon>
        <taxon>Bdelloidea</taxon>
        <taxon>Philodinida</taxon>
        <taxon>Philodinidae</taxon>
        <taxon>Rotaria</taxon>
    </lineage>
</organism>
<dbReference type="Proteomes" id="UP000663865">
    <property type="component" value="Unassembled WGS sequence"/>
</dbReference>
<name>A0A820N5A4_9BILA</name>
<accession>A0A820N5A4</accession>